<dbReference type="FunCoup" id="A0A6J2YL18">
    <property type="interactions" value="1796"/>
</dbReference>
<dbReference type="CDD" id="cd02440">
    <property type="entry name" value="AdoMet_MTases"/>
    <property type="match status" value="1"/>
</dbReference>
<name>A0A6J2YL18_SITOR</name>
<dbReference type="PANTHER" id="PTHR13369:SF0">
    <property type="entry name" value="GLUTATHIONE S-TRANSFERASE C-TERMINAL DOMAIN-CONTAINING PROTEIN"/>
    <property type="match status" value="1"/>
</dbReference>
<keyword evidence="3" id="KW-1185">Reference proteome</keyword>
<dbReference type="GeneID" id="115888488"/>
<gene>
    <name evidence="4" type="primary">LOC115888488</name>
</gene>
<accession>A0A6J2YL18</accession>
<dbReference type="PANTHER" id="PTHR13369">
    <property type="match status" value="1"/>
</dbReference>
<organism evidence="3 4">
    <name type="scientific">Sitophilus oryzae</name>
    <name type="common">Rice weevil</name>
    <name type="synonym">Curculio oryzae</name>
    <dbReference type="NCBI Taxonomy" id="7048"/>
    <lineage>
        <taxon>Eukaryota</taxon>
        <taxon>Metazoa</taxon>
        <taxon>Ecdysozoa</taxon>
        <taxon>Arthropoda</taxon>
        <taxon>Hexapoda</taxon>
        <taxon>Insecta</taxon>
        <taxon>Pterygota</taxon>
        <taxon>Neoptera</taxon>
        <taxon>Endopterygota</taxon>
        <taxon>Coleoptera</taxon>
        <taxon>Polyphaga</taxon>
        <taxon>Cucujiformia</taxon>
        <taxon>Curculionidae</taxon>
        <taxon>Dryophthorinae</taxon>
        <taxon>Sitophilus</taxon>
    </lineage>
</organism>
<dbReference type="GO" id="GO:0005737">
    <property type="term" value="C:cytoplasm"/>
    <property type="evidence" value="ECO:0007669"/>
    <property type="project" value="TreeGrafter"/>
</dbReference>
<dbReference type="CDD" id="cd00299">
    <property type="entry name" value="GST_C_family"/>
    <property type="match status" value="1"/>
</dbReference>
<sequence>MALLLIDVWCEEGEYFVDIKTFVILYILMLADRSQITLRVRIISNKSQDTLINVDLTDFCHDVSDVSEYSTFCKWPILLIDNYVISGLCSVARQICKLSVKDSVRNLLGFREACLVACAESSVWTKFCEIDIIQSIEDLISHKLNKDDYIMLPETIVKYENHLSQPVRIHNIYKIARNNINDQSLKSSTPRENLSVQHDYAEGPYMSLADVILYPCYTIFFQYLPEKCIPEIPLTRQWFDRLQSLDIPQTNIKNLQTACNVNKVVIPYVKNVSLYNADPNRTVAVKHTKQYKVENALDAAKHYEDIKNDTFPFGFEQIFDWDKIPIEVNPKGGSLPEKRSDRKCQQLENLVKAVLQLVGNKNYKIVDFCSGSGHLGLLVAHLFPKCTVVLVENKEKSLSRARETIKKLKLNNVVVVQSNLDYFIGSFNLGIALHACGVASDLVMQMCIKNKADFICCPCCYGGIKNCHEVSYPRSEEFHKIFSSNLDQYFHLAHAADQTHEVENLKTKQGYYCMDIVDTDRRLYAEKCGYEVFLGKLQPVTCTNKNNLLVGIYRKEK</sequence>
<dbReference type="FunFam" id="3.40.50.150:FF:000725">
    <property type="entry name" value="Glutathione S-transferase, C-terminal domain-containing"/>
    <property type="match status" value="1"/>
</dbReference>
<proteinExistence type="inferred from homology"/>
<evidence type="ECO:0000313" key="4">
    <source>
        <dbReference type="RefSeq" id="XP_030764097.1"/>
    </source>
</evidence>
<dbReference type="Proteomes" id="UP000504635">
    <property type="component" value="Unplaced"/>
</dbReference>
<dbReference type="KEGG" id="soy:115888488"/>
<dbReference type="Gene3D" id="3.40.50.150">
    <property type="entry name" value="Vaccinia Virus protein VP39"/>
    <property type="match status" value="1"/>
</dbReference>
<dbReference type="InterPro" id="IPR029063">
    <property type="entry name" value="SAM-dependent_MTases_sf"/>
</dbReference>
<evidence type="ECO:0000313" key="3">
    <source>
        <dbReference type="Proteomes" id="UP000504635"/>
    </source>
</evidence>
<dbReference type="AlphaFoldDB" id="A0A6J2YL18"/>
<evidence type="ECO:0000259" key="2">
    <source>
        <dbReference type="Pfam" id="PF13679"/>
    </source>
</evidence>
<dbReference type="SUPFAM" id="SSF53335">
    <property type="entry name" value="S-adenosyl-L-methionine-dependent methyltransferases"/>
    <property type="match status" value="1"/>
</dbReference>
<reference evidence="4" key="1">
    <citation type="submission" date="2025-08" db="UniProtKB">
        <authorList>
            <consortium name="RefSeq"/>
        </authorList>
    </citation>
    <scope>IDENTIFICATION</scope>
    <source>
        <tissue evidence="4">Gonads</tissue>
    </source>
</reference>
<dbReference type="Pfam" id="PF13679">
    <property type="entry name" value="Methyltransf_32"/>
    <property type="match status" value="1"/>
</dbReference>
<comment type="similarity">
    <text evidence="1">Belongs to the GSTCD family.</text>
</comment>
<feature type="domain" description="Methyltransferase" evidence="2">
    <location>
        <begin position="342"/>
        <end position="465"/>
    </location>
</feature>
<dbReference type="InterPro" id="IPR036282">
    <property type="entry name" value="Glutathione-S-Trfase_C_sf"/>
</dbReference>
<protein>
    <submittedName>
        <fullName evidence="4">Glutathione S-transferase C-terminal domain-containing protein homolog</fullName>
    </submittedName>
</protein>
<dbReference type="InParanoid" id="A0A6J2YL18"/>
<dbReference type="OrthoDB" id="206598at2759"/>
<evidence type="ECO:0000256" key="1">
    <source>
        <dbReference type="ARBA" id="ARBA00008797"/>
    </source>
</evidence>
<dbReference type="RefSeq" id="XP_030764097.1">
    <property type="nucleotide sequence ID" value="XM_030908237.1"/>
</dbReference>
<dbReference type="InterPro" id="IPR025714">
    <property type="entry name" value="Methyltranfer_dom"/>
</dbReference>
<dbReference type="CTD" id="79807"/>
<dbReference type="SUPFAM" id="SSF47616">
    <property type="entry name" value="GST C-terminal domain-like"/>
    <property type="match status" value="1"/>
</dbReference>